<dbReference type="UniPathway" id="UPA00196"/>
<dbReference type="GO" id="GO:0051377">
    <property type="term" value="F:mannose-ethanolamine phosphotransferase activity"/>
    <property type="evidence" value="ECO:0007669"/>
    <property type="project" value="UniProtKB-UniRule"/>
</dbReference>
<dbReference type="SUPFAM" id="SSF53649">
    <property type="entry name" value="Alkaline phosphatase-like"/>
    <property type="match status" value="1"/>
</dbReference>
<keyword evidence="7 14" id="KW-0812">Transmembrane</keyword>
<dbReference type="AlphaFoldDB" id="A0A3N4M6Y5"/>
<dbReference type="InParanoid" id="A0A3N4M6Y5"/>
<keyword evidence="9 14" id="KW-1133">Transmembrane helix</keyword>
<dbReference type="CDD" id="cd16020">
    <property type="entry name" value="GPI_EPT_1"/>
    <property type="match status" value="1"/>
</dbReference>
<evidence type="ECO:0000256" key="10">
    <source>
        <dbReference type="ARBA" id="ARBA00023136"/>
    </source>
</evidence>
<protein>
    <recommendedName>
        <fullName evidence="4 14">GPI ethanolamine phosphate transferase 1</fullName>
        <ecNumber evidence="14">2.-.-.-</ecNumber>
    </recommendedName>
</protein>
<gene>
    <name evidence="16" type="ORF">L211DRAFT_818532</name>
</gene>
<feature type="transmembrane region" description="Helical" evidence="14">
    <location>
        <begin position="742"/>
        <end position="760"/>
    </location>
</feature>
<dbReference type="STRING" id="1051890.A0A3N4M6Y5"/>
<keyword evidence="5 14" id="KW-0337">GPI-anchor biosynthesis</keyword>
<evidence type="ECO:0000313" key="17">
    <source>
        <dbReference type="Proteomes" id="UP000267821"/>
    </source>
</evidence>
<feature type="transmembrane region" description="Helical" evidence="14">
    <location>
        <begin position="459"/>
        <end position="483"/>
    </location>
</feature>
<feature type="transmembrane region" description="Helical" evidence="14">
    <location>
        <begin position="6"/>
        <end position="30"/>
    </location>
</feature>
<evidence type="ECO:0000256" key="11">
    <source>
        <dbReference type="ARBA" id="ARBA00023180"/>
    </source>
</evidence>
<name>A0A3N4M6Y5_9PEZI</name>
<feature type="transmembrane region" description="Helical" evidence="14">
    <location>
        <begin position="615"/>
        <end position="634"/>
    </location>
</feature>
<evidence type="ECO:0000256" key="3">
    <source>
        <dbReference type="ARBA" id="ARBA00008400"/>
    </source>
</evidence>
<proteinExistence type="inferred from homology"/>
<comment type="subcellular location">
    <subcellularLocation>
        <location evidence="1 14">Endoplasmic reticulum membrane</location>
        <topology evidence="1 14">Multi-pass membrane protein</topology>
    </subcellularLocation>
</comment>
<dbReference type="FunCoup" id="A0A3N4M6Y5">
    <property type="interactions" value="475"/>
</dbReference>
<evidence type="ECO:0000313" key="16">
    <source>
        <dbReference type="EMBL" id="RPB28672.1"/>
    </source>
</evidence>
<keyword evidence="8 14" id="KW-0256">Endoplasmic reticulum</keyword>
<dbReference type="OrthoDB" id="2748310at2759"/>
<keyword evidence="6 14" id="KW-0808">Transferase</keyword>
<keyword evidence="11" id="KW-0325">Glycoprotein</keyword>
<evidence type="ECO:0000256" key="5">
    <source>
        <dbReference type="ARBA" id="ARBA00022502"/>
    </source>
</evidence>
<dbReference type="EC" id="2.-.-.-" evidence="14"/>
<organism evidence="16 17">
    <name type="scientific">Terfezia boudieri ATCC MYA-4762</name>
    <dbReference type="NCBI Taxonomy" id="1051890"/>
    <lineage>
        <taxon>Eukaryota</taxon>
        <taxon>Fungi</taxon>
        <taxon>Dikarya</taxon>
        <taxon>Ascomycota</taxon>
        <taxon>Pezizomycotina</taxon>
        <taxon>Pezizomycetes</taxon>
        <taxon>Pezizales</taxon>
        <taxon>Pezizaceae</taxon>
        <taxon>Terfezia</taxon>
    </lineage>
</organism>
<sequence length="966" mass="107623">MAQLGRLGFLGIAVIFHLIYIYSIFDIYFVSPIVHGMRPYGVNTPAPAKRLFLIVGDGLRADKCFQSHPDPFSALEKPPVIHLAPFIRKKVLEEGTFGVSHTRVPTESRPGHVALIAGLYEDVSAVTTGWKHNPVNFDSLFNESRHTWSWGSPDILPMFKEGASDRSKVDAHTYGHEAEDFTQDATELDTWVFDRVASFFKDARQNATLAAILGQDKLVFFLHLLGLDTTGHSYRPYSKEYLRNIKVVDDGISRISQIVNDFYYHDGKTSWIFTADHGMSDWGSHGDGHPDNTRTPLVAWGAGIRKPVKAEKGTKMSGHDDGFASDWDLEHVRRVDVAQADVAALMSYLVGTDFPVNSVGELPLEYIDANDEVKAKAIFTNARQILEQYKVKEDKKKATELRFKPYPPLGEGLTSLESRTAVIQALIDQGSYQAAIEKSLELIRIGLEGLKYLQTYDWLFLRTLVTAGYLGWIAFALTTVISHHVVTNEAVKAKYFPTVLFSSAVAVALASIIFLQQSSWRYYLYAFFPVYFWQEVFVRKDALITGGKILLAQAHINTPAAYANLSIKAIGYLATLEAIVSGYFYREVFTACFILAAFWPLFYGTAFIHRHKGTIALWFVSCGIMSIFTLLPVVKIEDERLILLGGILMVALGILYMIFGNSIVDPSSKSITADEQNWVSKAILGIQVGLIALSMVVTQSSVRSLQAKQGLPLGNQVVGWGLLILSLTVPFLHGLLRPHTHYVHLLVVVFLAFSPIFVILTISYEGLFYVIFCITLVTWVRIETLQAEMQVFRPLNLADTRVALFFFFLIQIAFFGTGNIASISSFSLDSVYRLIPIFSPFAMGALLMFKILIPFVIISVNLGILNKRLGPLAPSSLFMLVIACSDILTLNFFWLVRDEGSWLDIGTSISHYCIGAGLVVFVSALEVVSEVFVGGVRVEEEEGEVALLGRDVKSESVKDRKLAVRR</sequence>
<feature type="transmembrane region" description="Helical" evidence="14">
    <location>
        <begin position="640"/>
        <end position="658"/>
    </location>
</feature>
<comment type="similarity">
    <text evidence="3 14">Belongs to the PIGG/PIGN/PIGO family. PIGN subfamily.</text>
</comment>
<dbReference type="EMBL" id="ML121529">
    <property type="protein sequence ID" value="RPB28672.1"/>
    <property type="molecule type" value="Genomic_DNA"/>
</dbReference>
<reference evidence="16 17" key="1">
    <citation type="journal article" date="2018" name="Nat. Ecol. Evol.">
        <title>Pezizomycetes genomes reveal the molecular basis of ectomycorrhizal truffle lifestyle.</title>
        <authorList>
            <person name="Murat C."/>
            <person name="Payen T."/>
            <person name="Noel B."/>
            <person name="Kuo A."/>
            <person name="Morin E."/>
            <person name="Chen J."/>
            <person name="Kohler A."/>
            <person name="Krizsan K."/>
            <person name="Balestrini R."/>
            <person name="Da Silva C."/>
            <person name="Montanini B."/>
            <person name="Hainaut M."/>
            <person name="Levati E."/>
            <person name="Barry K.W."/>
            <person name="Belfiori B."/>
            <person name="Cichocki N."/>
            <person name="Clum A."/>
            <person name="Dockter R.B."/>
            <person name="Fauchery L."/>
            <person name="Guy J."/>
            <person name="Iotti M."/>
            <person name="Le Tacon F."/>
            <person name="Lindquist E.A."/>
            <person name="Lipzen A."/>
            <person name="Malagnac F."/>
            <person name="Mello A."/>
            <person name="Molinier V."/>
            <person name="Miyauchi S."/>
            <person name="Poulain J."/>
            <person name="Riccioni C."/>
            <person name="Rubini A."/>
            <person name="Sitrit Y."/>
            <person name="Splivallo R."/>
            <person name="Traeger S."/>
            <person name="Wang M."/>
            <person name="Zifcakova L."/>
            <person name="Wipf D."/>
            <person name="Zambonelli A."/>
            <person name="Paolocci F."/>
            <person name="Nowrousian M."/>
            <person name="Ottonello S."/>
            <person name="Baldrian P."/>
            <person name="Spatafora J.W."/>
            <person name="Henrissat B."/>
            <person name="Nagy L.G."/>
            <person name="Aury J.M."/>
            <person name="Wincker P."/>
            <person name="Grigoriev I.V."/>
            <person name="Bonfante P."/>
            <person name="Martin F.M."/>
        </authorList>
    </citation>
    <scope>NUCLEOTIDE SEQUENCE [LARGE SCALE GENOMIC DNA]</scope>
    <source>
        <strain evidence="16 17">ATCC MYA-4762</strain>
    </source>
</reference>
<feature type="transmembrane region" description="Helical" evidence="14">
    <location>
        <begin position="717"/>
        <end position="735"/>
    </location>
</feature>
<feature type="transmembrane region" description="Helical" evidence="14">
    <location>
        <begin position="841"/>
        <end position="865"/>
    </location>
</feature>
<dbReference type="Proteomes" id="UP000267821">
    <property type="component" value="Unassembled WGS sequence"/>
</dbReference>
<comment type="pathway">
    <text evidence="2 14">Glycolipid biosynthesis; glycosylphosphatidylinositol-anchor biosynthesis.</text>
</comment>
<evidence type="ECO:0000259" key="15">
    <source>
        <dbReference type="Pfam" id="PF04987"/>
    </source>
</evidence>
<feature type="transmembrane region" description="Helical" evidence="14">
    <location>
        <begin position="909"/>
        <end position="928"/>
    </location>
</feature>
<feature type="domain" description="GPI ethanolamine phosphate transferase 1 C-terminal" evidence="15">
    <location>
        <begin position="448"/>
        <end position="901"/>
    </location>
</feature>
<dbReference type="FunFam" id="3.40.720.10:FF:000015">
    <property type="entry name" value="GPI ethanolamine phosphate transferase 1"/>
    <property type="match status" value="1"/>
</dbReference>
<dbReference type="InterPro" id="IPR002591">
    <property type="entry name" value="Phosphodiest/P_Trfase"/>
</dbReference>
<dbReference type="Pfam" id="PF01663">
    <property type="entry name" value="Phosphodiest"/>
    <property type="match status" value="1"/>
</dbReference>
<dbReference type="InterPro" id="IPR037671">
    <property type="entry name" value="PIGN_N"/>
</dbReference>
<evidence type="ECO:0000256" key="7">
    <source>
        <dbReference type="ARBA" id="ARBA00022692"/>
    </source>
</evidence>
<feature type="transmembrane region" description="Helical" evidence="14">
    <location>
        <begin position="678"/>
        <end position="697"/>
    </location>
</feature>
<dbReference type="GO" id="GO:0005789">
    <property type="term" value="C:endoplasmic reticulum membrane"/>
    <property type="evidence" value="ECO:0007669"/>
    <property type="project" value="UniProtKB-SubCell"/>
</dbReference>
<dbReference type="InterPro" id="IPR007070">
    <property type="entry name" value="GPI_EtnP_transferase_1"/>
</dbReference>
<evidence type="ECO:0000256" key="4">
    <source>
        <dbReference type="ARBA" id="ARBA00020831"/>
    </source>
</evidence>
<evidence type="ECO:0000256" key="2">
    <source>
        <dbReference type="ARBA" id="ARBA00004687"/>
    </source>
</evidence>
<evidence type="ECO:0000256" key="1">
    <source>
        <dbReference type="ARBA" id="ARBA00004477"/>
    </source>
</evidence>
<dbReference type="PANTHER" id="PTHR12250">
    <property type="entry name" value="PHOSPHATIDYLINOSITOL GLYCAN, CLASS N"/>
    <property type="match status" value="1"/>
</dbReference>
<accession>A0A3N4M6Y5</accession>
<feature type="transmembrane region" description="Helical" evidence="14">
    <location>
        <begin position="495"/>
        <end position="515"/>
    </location>
</feature>
<evidence type="ECO:0000256" key="9">
    <source>
        <dbReference type="ARBA" id="ARBA00022989"/>
    </source>
</evidence>
<dbReference type="InterPro" id="IPR017850">
    <property type="entry name" value="Alkaline_phosphatase_core_sf"/>
</dbReference>
<dbReference type="InterPro" id="IPR017852">
    <property type="entry name" value="GPI_EtnP_transferase_1_C"/>
</dbReference>
<keyword evidence="12" id="KW-0961">Cell wall biogenesis/degradation</keyword>
<feature type="transmembrane region" description="Helical" evidence="14">
    <location>
        <begin position="583"/>
        <end position="603"/>
    </location>
</feature>
<feature type="transmembrane region" description="Helical" evidence="14">
    <location>
        <begin position="802"/>
        <end position="821"/>
    </location>
</feature>
<dbReference type="PANTHER" id="PTHR12250:SF0">
    <property type="entry name" value="GPI ETHANOLAMINE PHOSPHATE TRANSFERASE 1"/>
    <property type="match status" value="1"/>
</dbReference>
<dbReference type="GO" id="GO:0071555">
    <property type="term" value="P:cell wall organization"/>
    <property type="evidence" value="ECO:0007669"/>
    <property type="project" value="UniProtKB-KW"/>
</dbReference>
<evidence type="ECO:0000256" key="6">
    <source>
        <dbReference type="ARBA" id="ARBA00022679"/>
    </source>
</evidence>
<keyword evidence="17" id="KW-1185">Reference proteome</keyword>
<evidence type="ECO:0000256" key="14">
    <source>
        <dbReference type="RuleBase" id="RU367138"/>
    </source>
</evidence>
<feature type="transmembrane region" description="Helical" evidence="14">
    <location>
        <begin position="877"/>
        <end position="897"/>
    </location>
</feature>
<dbReference type="Pfam" id="PF04987">
    <property type="entry name" value="PigN"/>
    <property type="match status" value="1"/>
</dbReference>
<dbReference type="Gene3D" id="3.40.720.10">
    <property type="entry name" value="Alkaline Phosphatase, subunit A"/>
    <property type="match status" value="1"/>
</dbReference>
<keyword evidence="10 14" id="KW-0472">Membrane</keyword>
<evidence type="ECO:0000256" key="13">
    <source>
        <dbReference type="ARBA" id="ARBA00024850"/>
    </source>
</evidence>
<dbReference type="GO" id="GO:0006506">
    <property type="term" value="P:GPI anchor biosynthetic process"/>
    <property type="evidence" value="ECO:0007669"/>
    <property type="project" value="UniProtKB-UniPathway"/>
</dbReference>
<evidence type="ECO:0000256" key="12">
    <source>
        <dbReference type="ARBA" id="ARBA00023316"/>
    </source>
</evidence>
<evidence type="ECO:0000256" key="8">
    <source>
        <dbReference type="ARBA" id="ARBA00022824"/>
    </source>
</evidence>
<comment type="function">
    <text evidence="13 14">Ethanolamine phosphate transferase involved in glycosylphosphatidylinositol-anchor biosynthesis. Transfers ethanolamine phosphate to the first alpha-1,4-linked mannose of the glycosylphosphatidylinositol precursor of GPI-anchor.</text>
</comment>